<dbReference type="VEuPathDB" id="FungiDB:CC1G_03648"/>
<gene>
    <name evidence="2" type="ORF">CC1G_03648</name>
</gene>
<dbReference type="InParanoid" id="A8N1V5"/>
<dbReference type="GeneID" id="6005280"/>
<sequence length="263" mass="29394">MSEIDDIFASKGKAKQIVTEHPKDLSDPSSSKKKKKKSKDKSKPDPAPANQPKEKESSKKRPAPETIVDPSQQVASAKRHKPNTALDGDGKKSKKKKVDKEEEEKFKDSRGTSGRRTTEEGWTIYKEDELGISHEGGGKRIAIGTFLLFTIPLRQTPPCVLSIVIVVSNAMYTTSHPRMIPISTRIALTRLFRSLPNRPRTMGRGGQRDANSNETDYVLPQCNAAYRNATTIYLDAMRFLSDGIAHLKVDRKCLQFDVTWAQI</sequence>
<evidence type="ECO:0000256" key="1">
    <source>
        <dbReference type="SAM" id="MobiDB-lite"/>
    </source>
</evidence>
<accession>A8N1V5</accession>
<evidence type="ECO:0000313" key="2">
    <source>
        <dbReference type="EMBL" id="EAU92861.2"/>
    </source>
</evidence>
<keyword evidence="3" id="KW-1185">Reference proteome</keyword>
<dbReference type="AlphaFoldDB" id="A8N1V5"/>
<feature type="compositionally biased region" description="Basic residues" evidence="1">
    <location>
        <begin position="31"/>
        <end position="40"/>
    </location>
</feature>
<dbReference type="KEGG" id="cci:CC1G_03648"/>
<dbReference type="RefSeq" id="XP_001828854.2">
    <property type="nucleotide sequence ID" value="XM_001828802.2"/>
</dbReference>
<feature type="compositionally biased region" description="Basic and acidic residues" evidence="1">
    <location>
        <begin position="98"/>
        <end position="110"/>
    </location>
</feature>
<proteinExistence type="predicted"/>
<dbReference type="InterPro" id="IPR013885">
    <property type="entry name" value="DUF1764_euk"/>
</dbReference>
<comment type="caution">
    <text evidence="2">The sequence shown here is derived from an EMBL/GenBank/DDBJ whole genome shotgun (WGS) entry which is preliminary data.</text>
</comment>
<name>A8N1V5_COPC7</name>
<dbReference type="Proteomes" id="UP000001861">
    <property type="component" value="Unassembled WGS sequence"/>
</dbReference>
<dbReference type="Pfam" id="PF08576">
    <property type="entry name" value="DUF1764"/>
    <property type="match status" value="1"/>
</dbReference>
<dbReference type="EMBL" id="AACS02000001">
    <property type="protein sequence ID" value="EAU92861.2"/>
    <property type="molecule type" value="Genomic_DNA"/>
</dbReference>
<organism evidence="2 3">
    <name type="scientific">Coprinopsis cinerea (strain Okayama-7 / 130 / ATCC MYA-4618 / FGSC 9003)</name>
    <name type="common">Inky cap fungus</name>
    <name type="synonym">Hormographiella aspergillata</name>
    <dbReference type="NCBI Taxonomy" id="240176"/>
    <lineage>
        <taxon>Eukaryota</taxon>
        <taxon>Fungi</taxon>
        <taxon>Dikarya</taxon>
        <taxon>Basidiomycota</taxon>
        <taxon>Agaricomycotina</taxon>
        <taxon>Agaricomycetes</taxon>
        <taxon>Agaricomycetidae</taxon>
        <taxon>Agaricales</taxon>
        <taxon>Agaricineae</taxon>
        <taxon>Psathyrellaceae</taxon>
        <taxon>Coprinopsis</taxon>
    </lineage>
</organism>
<feature type="compositionally biased region" description="Basic and acidic residues" evidence="1">
    <location>
        <begin position="52"/>
        <end position="63"/>
    </location>
</feature>
<protein>
    <submittedName>
        <fullName evidence="2">Uncharacterized protein</fullName>
    </submittedName>
</protein>
<dbReference type="eggNOG" id="ENOG502SCT1">
    <property type="taxonomic scope" value="Eukaryota"/>
</dbReference>
<dbReference type="OrthoDB" id="20835at2759"/>
<dbReference type="HOGENOM" id="CLU_1057735_0_0_1"/>
<feature type="region of interest" description="Disordered" evidence="1">
    <location>
        <begin position="1"/>
        <end position="120"/>
    </location>
</feature>
<reference evidence="2 3" key="1">
    <citation type="journal article" date="2010" name="Proc. Natl. Acad. Sci. U.S.A.">
        <title>Insights into evolution of multicellular fungi from the assembled chromosomes of the mushroom Coprinopsis cinerea (Coprinus cinereus).</title>
        <authorList>
            <person name="Stajich J.E."/>
            <person name="Wilke S.K."/>
            <person name="Ahren D."/>
            <person name="Au C.H."/>
            <person name="Birren B.W."/>
            <person name="Borodovsky M."/>
            <person name="Burns C."/>
            <person name="Canback B."/>
            <person name="Casselton L.A."/>
            <person name="Cheng C.K."/>
            <person name="Deng J."/>
            <person name="Dietrich F.S."/>
            <person name="Fargo D.C."/>
            <person name="Farman M.L."/>
            <person name="Gathman A.C."/>
            <person name="Goldberg J."/>
            <person name="Guigo R."/>
            <person name="Hoegger P.J."/>
            <person name="Hooker J.B."/>
            <person name="Huggins A."/>
            <person name="James T.Y."/>
            <person name="Kamada T."/>
            <person name="Kilaru S."/>
            <person name="Kodira C."/>
            <person name="Kues U."/>
            <person name="Kupfer D."/>
            <person name="Kwan H.S."/>
            <person name="Lomsadze A."/>
            <person name="Li W."/>
            <person name="Lilly W.W."/>
            <person name="Ma L.J."/>
            <person name="Mackey A.J."/>
            <person name="Manning G."/>
            <person name="Martin F."/>
            <person name="Muraguchi H."/>
            <person name="Natvig D.O."/>
            <person name="Palmerini H."/>
            <person name="Ramesh M.A."/>
            <person name="Rehmeyer C.J."/>
            <person name="Roe B.A."/>
            <person name="Shenoy N."/>
            <person name="Stanke M."/>
            <person name="Ter-Hovhannisyan V."/>
            <person name="Tunlid A."/>
            <person name="Velagapudi R."/>
            <person name="Vision T.J."/>
            <person name="Zeng Q."/>
            <person name="Zolan M.E."/>
            <person name="Pukkila P.J."/>
        </authorList>
    </citation>
    <scope>NUCLEOTIDE SEQUENCE [LARGE SCALE GENOMIC DNA]</scope>
    <source>
        <strain evidence="3">Okayama-7 / 130 / ATCC MYA-4618 / FGSC 9003</strain>
    </source>
</reference>
<evidence type="ECO:0000313" key="3">
    <source>
        <dbReference type="Proteomes" id="UP000001861"/>
    </source>
</evidence>